<dbReference type="Proteomes" id="UP000663854">
    <property type="component" value="Unassembled WGS sequence"/>
</dbReference>
<feature type="non-terminal residue" evidence="5">
    <location>
        <position position="62"/>
    </location>
</feature>
<dbReference type="Proteomes" id="UP000663870">
    <property type="component" value="Unassembled WGS sequence"/>
</dbReference>
<evidence type="ECO:0000313" key="5">
    <source>
        <dbReference type="EMBL" id="CAF1676962.1"/>
    </source>
</evidence>
<dbReference type="AlphaFoldDB" id="A0A816GSC4"/>
<evidence type="ECO:0000313" key="6">
    <source>
        <dbReference type="Proteomes" id="UP000663870"/>
    </source>
</evidence>
<comment type="caution">
    <text evidence="5">The sequence shown here is derived from an EMBL/GenBank/DDBJ whole genome shotgun (WGS) entry which is preliminary data.</text>
</comment>
<evidence type="ECO:0000256" key="1">
    <source>
        <dbReference type="SAM" id="MobiDB-lite"/>
    </source>
</evidence>
<evidence type="ECO:0000313" key="2">
    <source>
        <dbReference type="EMBL" id="CAF1560706.1"/>
    </source>
</evidence>
<sequence>MQKQRQEDNDDDGYRSQTQQRSQMITDDDAETRLRVRLDYRQFIDDLNTNRQLYTAPDNDEL</sequence>
<gene>
    <name evidence="4" type="ORF">JXQ802_LOCUS58524</name>
    <name evidence="5" type="ORF">JXQ802_LOCUS58528</name>
    <name evidence="2" type="ORF">PYM288_LOCUS41895</name>
    <name evidence="3" type="ORF">PYM288_LOCUS41897</name>
</gene>
<dbReference type="EMBL" id="CAJNOL010016989">
    <property type="protein sequence ID" value="CAF1676962.1"/>
    <property type="molecule type" value="Genomic_DNA"/>
</dbReference>
<keyword evidence="6" id="KW-1185">Reference proteome</keyword>
<protein>
    <submittedName>
        <fullName evidence="5">Uncharacterized protein</fullName>
    </submittedName>
</protein>
<reference evidence="5" key="1">
    <citation type="submission" date="2021-02" db="EMBL/GenBank/DDBJ databases">
        <authorList>
            <person name="Nowell W R."/>
        </authorList>
    </citation>
    <scope>NUCLEOTIDE SEQUENCE</scope>
</reference>
<organism evidence="5 6">
    <name type="scientific">Rotaria sordida</name>
    <dbReference type="NCBI Taxonomy" id="392033"/>
    <lineage>
        <taxon>Eukaryota</taxon>
        <taxon>Metazoa</taxon>
        <taxon>Spiralia</taxon>
        <taxon>Gnathifera</taxon>
        <taxon>Rotifera</taxon>
        <taxon>Eurotatoria</taxon>
        <taxon>Bdelloidea</taxon>
        <taxon>Philodinida</taxon>
        <taxon>Philodinidae</taxon>
        <taxon>Rotaria</taxon>
    </lineage>
</organism>
<name>A0A816GSC4_9BILA</name>
<dbReference type="EMBL" id="CAJNOL010016979">
    <property type="protein sequence ID" value="CAF1676922.1"/>
    <property type="molecule type" value="Genomic_DNA"/>
</dbReference>
<accession>A0A816GSC4</accession>
<feature type="non-terminal residue" evidence="5">
    <location>
        <position position="1"/>
    </location>
</feature>
<evidence type="ECO:0000313" key="4">
    <source>
        <dbReference type="EMBL" id="CAF1676922.1"/>
    </source>
</evidence>
<dbReference type="EMBL" id="CAJNOH010015065">
    <property type="protein sequence ID" value="CAF1560706.1"/>
    <property type="molecule type" value="Genomic_DNA"/>
</dbReference>
<evidence type="ECO:0000313" key="3">
    <source>
        <dbReference type="EMBL" id="CAF1560767.1"/>
    </source>
</evidence>
<dbReference type="EMBL" id="CAJNOH010015073">
    <property type="protein sequence ID" value="CAF1560767.1"/>
    <property type="molecule type" value="Genomic_DNA"/>
</dbReference>
<proteinExistence type="predicted"/>
<feature type="region of interest" description="Disordered" evidence="1">
    <location>
        <begin position="1"/>
        <end position="30"/>
    </location>
</feature>
<feature type="compositionally biased region" description="Polar residues" evidence="1">
    <location>
        <begin position="15"/>
        <end position="25"/>
    </location>
</feature>